<evidence type="ECO:0000313" key="2">
    <source>
        <dbReference type="EMBL" id="VFK17281.1"/>
    </source>
</evidence>
<reference evidence="2" key="1">
    <citation type="submission" date="2019-02" db="EMBL/GenBank/DDBJ databases">
        <authorList>
            <person name="Gruber-Vodicka R. H."/>
            <person name="Seah K. B. B."/>
        </authorList>
    </citation>
    <scope>NUCLEOTIDE SEQUENCE</scope>
    <source>
        <strain evidence="2">BECK_BY7</strain>
    </source>
</reference>
<organism evidence="2">
    <name type="scientific">Candidatus Kentrum sp. LFY</name>
    <dbReference type="NCBI Taxonomy" id="2126342"/>
    <lineage>
        <taxon>Bacteria</taxon>
        <taxon>Pseudomonadati</taxon>
        <taxon>Pseudomonadota</taxon>
        <taxon>Gammaproteobacteria</taxon>
        <taxon>Candidatus Kentrum</taxon>
    </lineage>
</organism>
<dbReference type="GO" id="GO:0003677">
    <property type="term" value="F:DNA binding"/>
    <property type="evidence" value="ECO:0007669"/>
    <property type="project" value="InterPro"/>
</dbReference>
<dbReference type="GO" id="GO:0004803">
    <property type="term" value="F:transposase activity"/>
    <property type="evidence" value="ECO:0007669"/>
    <property type="project" value="InterPro"/>
</dbReference>
<feature type="domain" description="Transposase IS801/IS1294" evidence="1">
    <location>
        <begin position="60"/>
        <end position="149"/>
    </location>
</feature>
<dbReference type="Pfam" id="PF04986">
    <property type="entry name" value="Y2_Tnp"/>
    <property type="match status" value="1"/>
</dbReference>
<dbReference type="InterPro" id="IPR007069">
    <property type="entry name" value="Transposase_32"/>
</dbReference>
<protein>
    <submittedName>
        <fullName evidence="2">Transposase</fullName>
    </submittedName>
</protein>
<dbReference type="AlphaFoldDB" id="A0A450WJR4"/>
<sequence length="194" mass="22747">MKRHIHIHFIVSVGGLKLSGKAERFTRYIKRKAKNRRAKKRAKKKKVTVLLDEPSWIHWSFFPHKMLRKRYQNLLIECLKERIRKELCSDKPDPDLMVFSEPSAMKGFFDDLEKEYENGFFVHITEEHTELEPTVEYIGRYARRPPLSEVLYPKSESKITPANGLPLNTKCDGSRQPFLPLGDIISPIIFSLYS</sequence>
<proteinExistence type="predicted"/>
<gene>
    <name evidence="2" type="ORF">BECKLFY1418C_GA0070996_103013</name>
</gene>
<dbReference type="GO" id="GO:0006313">
    <property type="term" value="P:DNA transposition"/>
    <property type="evidence" value="ECO:0007669"/>
    <property type="project" value="InterPro"/>
</dbReference>
<name>A0A450WJR4_9GAMM</name>
<dbReference type="EMBL" id="CAADFN010000030">
    <property type="protein sequence ID" value="VFK17281.1"/>
    <property type="molecule type" value="Genomic_DNA"/>
</dbReference>
<evidence type="ECO:0000259" key="1">
    <source>
        <dbReference type="Pfam" id="PF04986"/>
    </source>
</evidence>
<accession>A0A450WJR4</accession>